<proteinExistence type="predicted"/>
<reference evidence="2" key="1">
    <citation type="submission" date="2016-06" db="UniProtKB">
        <authorList>
            <consortium name="WormBaseParasite"/>
        </authorList>
    </citation>
    <scope>IDENTIFICATION</scope>
</reference>
<dbReference type="WBParaSite" id="TCNE_0000481201-mRNA-1">
    <property type="protein sequence ID" value="TCNE_0000481201-mRNA-1"/>
    <property type="gene ID" value="TCNE_0000481201"/>
</dbReference>
<evidence type="ECO:0000313" key="2">
    <source>
        <dbReference type="WBParaSite" id="TCNE_0000481201-mRNA-1"/>
    </source>
</evidence>
<dbReference type="Proteomes" id="UP000050794">
    <property type="component" value="Unassembled WGS sequence"/>
</dbReference>
<organism evidence="1 2">
    <name type="scientific">Toxocara canis</name>
    <name type="common">Canine roundworm</name>
    <dbReference type="NCBI Taxonomy" id="6265"/>
    <lineage>
        <taxon>Eukaryota</taxon>
        <taxon>Metazoa</taxon>
        <taxon>Ecdysozoa</taxon>
        <taxon>Nematoda</taxon>
        <taxon>Chromadorea</taxon>
        <taxon>Rhabditida</taxon>
        <taxon>Spirurina</taxon>
        <taxon>Ascaridomorpha</taxon>
        <taxon>Ascaridoidea</taxon>
        <taxon>Toxocaridae</taxon>
        <taxon>Toxocara</taxon>
    </lineage>
</organism>
<keyword evidence="1" id="KW-1185">Reference proteome</keyword>
<accession>A0A183U8J2</accession>
<sequence>LELVFEGDNFFLKQHEGSRCRYAAVGELRAIGEVIPTASKIAKSGVTVVRAQTEAFIGSVREHGAIALSQYLGRIFVGPKLYESVDLKAGMWVDLGVHSADASQANAFCFWEAKTIAVIENSAKLESNIRRCHVSVAWLIETVCQYIGGQEKAK</sequence>
<evidence type="ECO:0000313" key="1">
    <source>
        <dbReference type="Proteomes" id="UP000050794"/>
    </source>
</evidence>
<dbReference type="AlphaFoldDB" id="A0A183U8J2"/>
<name>A0A183U8J2_TOXCA</name>
<protein>
    <submittedName>
        <fullName evidence="2">PUA domain-containing protein</fullName>
    </submittedName>
</protein>